<reference evidence="1" key="1">
    <citation type="journal article" date="2022" name="bioRxiv">
        <title>Genomics of Preaxostyla Flagellates Illuminates Evolutionary Transitions and the Path Towards Mitochondrial Loss.</title>
        <authorList>
            <person name="Novak L.V.F."/>
            <person name="Treitli S.C."/>
            <person name="Pyrih J."/>
            <person name="Halakuc P."/>
            <person name="Pipaliya S.V."/>
            <person name="Vacek V."/>
            <person name="Brzon O."/>
            <person name="Soukal P."/>
            <person name="Eme L."/>
            <person name="Dacks J.B."/>
            <person name="Karnkowska A."/>
            <person name="Elias M."/>
            <person name="Hampl V."/>
        </authorList>
    </citation>
    <scope>NUCLEOTIDE SEQUENCE</scope>
    <source>
        <strain evidence="1">RCP-MX</strain>
    </source>
</reference>
<name>A0ABQ8UC64_9EUKA</name>
<dbReference type="Gene3D" id="3.80.10.10">
    <property type="entry name" value="Ribonuclease Inhibitor"/>
    <property type="match status" value="2"/>
</dbReference>
<accession>A0ABQ8UC64</accession>
<dbReference type="PANTHER" id="PTHR16134:SF119">
    <property type="entry name" value="AT02038P-RELATED"/>
    <property type="match status" value="1"/>
</dbReference>
<dbReference type="PANTHER" id="PTHR16134">
    <property type="entry name" value="F-BOX/TPR REPEAT PROTEIN POF3"/>
    <property type="match status" value="1"/>
</dbReference>
<comment type="caution">
    <text evidence="1">The sequence shown here is derived from an EMBL/GenBank/DDBJ whole genome shotgun (WGS) entry which is preliminary data.</text>
</comment>
<dbReference type="Proteomes" id="UP001141327">
    <property type="component" value="Unassembled WGS sequence"/>
</dbReference>
<protein>
    <submittedName>
        <fullName evidence="1">Uncharacterized protein</fullName>
    </submittedName>
</protein>
<evidence type="ECO:0000313" key="1">
    <source>
        <dbReference type="EMBL" id="KAJ4455962.1"/>
    </source>
</evidence>
<dbReference type="SUPFAM" id="SSF52047">
    <property type="entry name" value="RNI-like"/>
    <property type="match status" value="1"/>
</dbReference>
<keyword evidence="2" id="KW-1185">Reference proteome</keyword>
<organism evidence="1 2">
    <name type="scientific">Paratrimastix pyriformis</name>
    <dbReference type="NCBI Taxonomy" id="342808"/>
    <lineage>
        <taxon>Eukaryota</taxon>
        <taxon>Metamonada</taxon>
        <taxon>Preaxostyla</taxon>
        <taxon>Paratrimastigidae</taxon>
        <taxon>Paratrimastix</taxon>
    </lineage>
</organism>
<evidence type="ECO:0000313" key="2">
    <source>
        <dbReference type="Proteomes" id="UP001141327"/>
    </source>
</evidence>
<gene>
    <name evidence="1" type="ORF">PAPYR_8986</name>
</gene>
<proteinExistence type="predicted"/>
<dbReference type="InterPro" id="IPR032675">
    <property type="entry name" value="LRR_dom_sf"/>
</dbReference>
<dbReference type="EMBL" id="JAPMOS010000087">
    <property type="protein sequence ID" value="KAJ4455962.1"/>
    <property type="molecule type" value="Genomic_DNA"/>
</dbReference>
<sequence length="897" mass="96750">MYKALPKIGISQRTCQACGITLPEGCPLAEKLEHCRSQLHLQHFVQSQQLFNGSEIVPCDIDKQFRHLCLLCCCGVETSKTAEHLASAAHSGQRALACLPPAVSAHPGPLAGQLCASSEHVRGLGGEGTDSPGKQTKLGPALTRYPVLNHPIKVASQPAARQLWERLPIDLLRVIVEASPRPYRCYIQLLSLSHSIRVAIQRTLRELSFVATDPALSDLIRPTPEALAALIGPCKSLRTLSLPIPEGWGDLDEAARGRWLDAMFAGHSQLATLTLLTKIEPVLKLRAFDEPEVVRVLGHLPGLIDLTLRPGYTLSTSLLTALARSCPGLQTLQCCVPYGCHDPDWTALAPLAGTLKQLDIDSYSKVENLAALLSGLTAVTSLSLTAGCPPPATFEPIASHLSYLELHGVCDEDLPGPWLCRLAGLTLGLSGDPDGPFSARLARLLAANQATLRSLHLSLSLPAAEAPALMTALRGLPCLAGLHLGVTSVGCSLAALVPPDLVDRLTRLEVDLKDPTAPATDDYDDDHGFIDHPKATTTPAEADLVHIASARLQWLSLEVKLGPGCGLALALACPALVRLTLGGMPPSCLLSLGCPRLRQLRMPALRLAGMLRSPMAHWTDPDWLLAGDCPRLRVLSGVRLTRPDLLARLGACGSLVRLERLDVTRLRSPLVLRLPGQVEQLRMEITAWDEDPERGPLRVPPVDLCVEAPGLLVFDMNIMAATEIDLTGVISTSTRVRLHNCPQLVFLTLQGCATSTSLQVDEDAGVPVMQPRHISLEGSLEPGCLLGLLARHGSRLSELSLRDGLWGPSKVSRAVWLQLTQALSRLPRLTSLDMPYHSSYLSLACPRLRRLGLHGLSERARVVLACPQLRQLEGVDAPWNLEFAVPAPYLDHTGARW</sequence>